<dbReference type="EMBL" id="JBHSIZ010000021">
    <property type="protein sequence ID" value="MFC4958797.1"/>
    <property type="molecule type" value="Genomic_DNA"/>
</dbReference>
<protein>
    <submittedName>
        <fullName evidence="1">Uncharacterized protein</fullName>
    </submittedName>
</protein>
<keyword evidence="2" id="KW-1185">Reference proteome</keyword>
<dbReference type="Proteomes" id="UP001595834">
    <property type="component" value="Unassembled WGS sequence"/>
</dbReference>
<evidence type="ECO:0000313" key="1">
    <source>
        <dbReference type="EMBL" id="MFC4958797.1"/>
    </source>
</evidence>
<organism evidence="1 2">
    <name type="scientific">Streptomyces mauvecolor</name>
    <dbReference type="NCBI Taxonomy" id="58345"/>
    <lineage>
        <taxon>Bacteria</taxon>
        <taxon>Bacillati</taxon>
        <taxon>Actinomycetota</taxon>
        <taxon>Actinomycetes</taxon>
        <taxon>Kitasatosporales</taxon>
        <taxon>Streptomycetaceae</taxon>
        <taxon>Streptomyces</taxon>
    </lineage>
</organism>
<comment type="caution">
    <text evidence="1">The sequence shown here is derived from an EMBL/GenBank/DDBJ whole genome shotgun (WGS) entry which is preliminary data.</text>
</comment>
<evidence type="ECO:0000313" key="2">
    <source>
        <dbReference type="Proteomes" id="UP001595834"/>
    </source>
</evidence>
<sequence>MGQEPWRATKRRERLQGWDIDVARGERLIATFAALALHSAVADAAAAGRARTIAVLNNLPLAAVVEATTTKRDFEILAAMQTEHTDENEKASLDYFRLLSYQSGRTGLWLPRLRTELRYSLTTLTERSRLSAPTCADLGQWAEKAGLA</sequence>
<gene>
    <name evidence="1" type="ORF">ACFPFX_21145</name>
</gene>
<dbReference type="RefSeq" id="WP_381227474.1">
    <property type="nucleotide sequence ID" value="NZ_JBHSIZ010000021.1"/>
</dbReference>
<reference evidence="2" key="1">
    <citation type="journal article" date="2019" name="Int. J. Syst. Evol. Microbiol.">
        <title>The Global Catalogue of Microorganisms (GCM) 10K type strain sequencing project: providing services to taxonomists for standard genome sequencing and annotation.</title>
        <authorList>
            <consortium name="The Broad Institute Genomics Platform"/>
            <consortium name="The Broad Institute Genome Sequencing Center for Infectious Disease"/>
            <person name="Wu L."/>
            <person name="Ma J."/>
        </authorList>
    </citation>
    <scope>NUCLEOTIDE SEQUENCE [LARGE SCALE GENOMIC DNA]</scope>
    <source>
        <strain evidence="2">CCM 7224</strain>
    </source>
</reference>
<accession>A0ABV9UNR8</accession>
<proteinExistence type="predicted"/>
<name>A0ABV9UNR8_9ACTN</name>